<reference evidence="1 2" key="1">
    <citation type="submission" date="2023-02" db="EMBL/GenBank/DDBJ databases">
        <title>LHISI_Scaffold_Assembly.</title>
        <authorList>
            <person name="Stuart O.P."/>
            <person name="Cleave R."/>
            <person name="Magrath M.J.L."/>
            <person name="Mikheyev A.S."/>
        </authorList>
    </citation>
    <scope>NUCLEOTIDE SEQUENCE [LARGE SCALE GENOMIC DNA]</scope>
    <source>
        <strain evidence="1">Daus_M_001</strain>
        <tissue evidence="1">Leg muscle</tissue>
    </source>
</reference>
<dbReference type="PANTHER" id="PTHR47326:SF1">
    <property type="entry name" value="HTH PSQ-TYPE DOMAIN-CONTAINING PROTEIN"/>
    <property type="match status" value="1"/>
</dbReference>
<dbReference type="Proteomes" id="UP001159363">
    <property type="component" value="Chromosome X"/>
</dbReference>
<gene>
    <name evidence="1" type="ORF">PR048_012642</name>
</gene>
<dbReference type="InterPro" id="IPR036397">
    <property type="entry name" value="RNaseH_sf"/>
</dbReference>
<dbReference type="PANTHER" id="PTHR47326">
    <property type="entry name" value="TRANSPOSABLE ELEMENT TC3 TRANSPOSASE-LIKE PROTEIN"/>
    <property type="match status" value="1"/>
</dbReference>
<sequence>MATPEVLATVPNFAQSDCLAHIFQIFPYEILQKKWGTSLLQQNGAYAHYAIAVREYLNDVFRNKWIGRGSAQLPAPLEWKPQSLDVSSCDNALWGYIKLKVASRCYNTTEDLKEVVHNAFASITPAMLLGISHST</sequence>
<accession>A0ABQ9HQT0</accession>
<dbReference type="Gene3D" id="3.30.420.10">
    <property type="entry name" value="Ribonuclease H-like superfamily/Ribonuclease H"/>
    <property type="match status" value="1"/>
</dbReference>
<protein>
    <recommendedName>
        <fullName evidence="3">Transposase</fullName>
    </recommendedName>
</protein>
<organism evidence="1 2">
    <name type="scientific">Dryococelus australis</name>
    <dbReference type="NCBI Taxonomy" id="614101"/>
    <lineage>
        <taxon>Eukaryota</taxon>
        <taxon>Metazoa</taxon>
        <taxon>Ecdysozoa</taxon>
        <taxon>Arthropoda</taxon>
        <taxon>Hexapoda</taxon>
        <taxon>Insecta</taxon>
        <taxon>Pterygota</taxon>
        <taxon>Neoptera</taxon>
        <taxon>Polyneoptera</taxon>
        <taxon>Phasmatodea</taxon>
        <taxon>Verophasmatodea</taxon>
        <taxon>Anareolatae</taxon>
        <taxon>Phasmatidae</taxon>
        <taxon>Eurycanthinae</taxon>
        <taxon>Dryococelus</taxon>
    </lineage>
</organism>
<proteinExistence type="predicted"/>
<comment type="caution">
    <text evidence="1">The sequence shown here is derived from an EMBL/GenBank/DDBJ whole genome shotgun (WGS) entry which is preliminary data.</text>
</comment>
<evidence type="ECO:0000313" key="1">
    <source>
        <dbReference type="EMBL" id="KAJ8886431.1"/>
    </source>
</evidence>
<evidence type="ECO:0008006" key="3">
    <source>
        <dbReference type="Google" id="ProtNLM"/>
    </source>
</evidence>
<dbReference type="EMBL" id="JARBHB010000004">
    <property type="protein sequence ID" value="KAJ8886431.1"/>
    <property type="molecule type" value="Genomic_DNA"/>
</dbReference>
<keyword evidence="2" id="KW-1185">Reference proteome</keyword>
<evidence type="ECO:0000313" key="2">
    <source>
        <dbReference type="Proteomes" id="UP001159363"/>
    </source>
</evidence>
<name>A0ABQ9HQT0_9NEOP</name>